<feature type="non-terminal residue" evidence="8">
    <location>
        <position position="1"/>
    </location>
</feature>
<evidence type="ECO:0000313" key="8">
    <source>
        <dbReference type="EMBL" id="NXH19159.1"/>
    </source>
</evidence>
<keyword evidence="3" id="KW-0393">Immunoglobulin domain</keyword>
<keyword evidence="1 6" id="KW-0732">Signal</keyword>
<feature type="region of interest" description="Disordered" evidence="4">
    <location>
        <begin position="194"/>
        <end position="221"/>
    </location>
</feature>
<dbReference type="PANTHER" id="PTHR16423:SF3">
    <property type="entry name" value="TREM-LIKE TRANSCRIPT 2 PROTEIN"/>
    <property type="match status" value="1"/>
</dbReference>
<keyword evidence="5" id="KW-0472">Membrane</keyword>
<evidence type="ECO:0000256" key="6">
    <source>
        <dbReference type="SAM" id="SignalP"/>
    </source>
</evidence>
<keyword evidence="5" id="KW-1133">Transmembrane helix</keyword>
<keyword evidence="9" id="KW-1185">Reference proteome</keyword>
<feature type="chain" id="PRO_5029444409" evidence="6">
    <location>
        <begin position="17"/>
        <end position="269"/>
    </location>
</feature>
<feature type="non-terminal residue" evidence="8">
    <location>
        <position position="269"/>
    </location>
</feature>
<dbReference type="InterPro" id="IPR013106">
    <property type="entry name" value="Ig_V-set"/>
</dbReference>
<dbReference type="EMBL" id="VWZO01016428">
    <property type="protein sequence ID" value="NXH19159.1"/>
    <property type="molecule type" value="Genomic_DNA"/>
</dbReference>
<evidence type="ECO:0000256" key="5">
    <source>
        <dbReference type="SAM" id="Phobius"/>
    </source>
</evidence>
<dbReference type="Proteomes" id="UP000534107">
    <property type="component" value="Unassembled WGS sequence"/>
</dbReference>
<evidence type="ECO:0000256" key="2">
    <source>
        <dbReference type="ARBA" id="ARBA00023157"/>
    </source>
</evidence>
<accession>A0A7K9HZ81</accession>
<name>A0A7K9HZ81_9PICI</name>
<evidence type="ECO:0000256" key="3">
    <source>
        <dbReference type="ARBA" id="ARBA00023319"/>
    </source>
</evidence>
<dbReference type="InterPro" id="IPR007110">
    <property type="entry name" value="Ig-like_dom"/>
</dbReference>
<dbReference type="SUPFAM" id="SSF48726">
    <property type="entry name" value="Immunoglobulin"/>
    <property type="match status" value="1"/>
</dbReference>
<evidence type="ECO:0000259" key="7">
    <source>
        <dbReference type="PROSITE" id="PS50835"/>
    </source>
</evidence>
<evidence type="ECO:0000313" key="9">
    <source>
        <dbReference type="Proteomes" id="UP000534107"/>
    </source>
</evidence>
<protein>
    <submittedName>
        <fullName evidence="8">TREM1 protein</fullName>
    </submittedName>
</protein>
<dbReference type="AlphaFoldDB" id="A0A7K9HZ81"/>
<comment type="caution">
    <text evidence="8">The sequence shown here is derived from an EMBL/GenBank/DDBJ whole genome shotgun (WGS) entry which is preliminary data.</text>
</comment>
<reference evidence="8 9" key="1">
    <citation type="submission" date="2019-09" db="EMBL/GenBank/DDBJ databases">
        <title>Bird 10,000 Genomes (B10K) Project - Family phase.</title>
        <authorList>
            <person name="Zhang G."/>
        </authorList>
    </citation>
    <scope>NUCLEOTIDE SEQUENCE [LARGE SCALE GENOMIC DNA]</scope>
    <source>
        <strain evidence="8">B10K-DU-001-16</strain>
        <tissue evidence="8">Muscle</tissue>
    </source>
</reference>
<dbReference type="Gene3D" id="2.60.40.10">
    <property type="entry name" value="Immunoglobulins"/>
    <property type="match status" value="1"/>
</dbReference>
<feature type="compositionally biased region" description="Basic and acidic residues" evidence="4">
    <location>
        <begin position="195"/>
        <end position="206"/>
    </location>
</feature>
<evidence type="ECO:0000256" key="1">
    <source>
        <dbReference type="ARBA" id="ARBA00022729"/>
    </source>
</evidence>
<dbReference type="InterPro" id="IPR036179">
    <property type="entry name" value="Ig-like_dom_sf"/>
</dbReference>
<keyword evidence="5" id="KW-0812">Transmembrane</keyword>
<organism evidence="8 9">
    <name type="scientific">Bucco capensis</name>
    <name type="common">collared puffbird</name>
    <dbReference type="NCBI Taxonomy" id="135168"/>
    <lineage>
        <taxon>Eukaryota</taxon>
        <taxon>Metazoa</taxon>
        <taxon>Chordata</taxon>
        <taxon>Craniata</taxon>
        <taxon>Vertebrata</taxon>
        <taxon>Euteleostomi</taxon>
        <taxon>Archelosauria</taxon>
        <taxon>Archosauria</taxon>
        <taxon>Dinosauria</taxon>
        <taxon>Saurischia</taxon>
        <taxon>Theropoda</taxon>
        <taxon>Coelurosauria</taxon>
        <taxon>Aves</taxon>
        <taxon>Neognathae</taxon>
        <taxon>Neoaves</taxon>
        <taxon>Telluraves</taxon>
        <taxon>Coraciimorphae</taxon>
        <taxon>Piciformes</taxon>
        <taxon>Bucconidae</taxon>
        <taxon>Bucco</taxon>
    </lineage>
</organism>
<dbReference type="Pfam" id="PF07686">
    <property type="entry name" value="V-set"/>
    <property type="match status" value="1"/>
</dbReference>
<dbReference type="GO" id="GO:0009986">
    <property type="term" value="C:cell surface"/>
    <property type="evidence" value="ECO:0007669"/>
    <property type="project" value="TreeGrafter"/>
</dbReference>
<dbReference type="PROSITE" id="PS50835">
    <property type="entry name" value="IG_LIKE"/>
    <property type="match status" value="1"/>
</dbReference>
<dbReference type="InterPro" id="IPR013783">
    <property type="entry name" value="Ig-like_fold"/>
</dbReference>
<feature type="signal peptide" evidence="6">
    <location>
        <begin position="1"/>
        <end position="16"/>
    </location>
</feature>
<proteinExistence type="predicted"/>
<evidence type="ECO:0000256" key="4">
    <source>
        <dbReference type="SAM" id="MobiDB-lite"/>
    </source>
</evidence>
<sequence length="269" mass="30232">LEVLLLLLLCFPGLQAQAPEGEEIRWEGSTLVVHCPYTAMNEYEVWKAWCYLRDGKCQPIVEALHSQTSVIPYSYHYPARTMPKGRVLIEDNPAGVTVTMTDLQAEDSGTYFCGYRNYRSPNYLQLRHISLNVVKVSNGTGTSQATPASTPAPSSSVNISILLPLVLSILFILAVIPLTAFYIRWHRQLKRRGNRQAEDTCDKAEDMAQPSTERMRRPKDESKHLDYVNLNLTGQPSPEATIYCNVEASQAPSRAQEDNVEYAVIVLKQ</sequence>
<feature type="domain" description="Ig-like" evidence="7">
    <location>
        <begin position="12"/>
        <end position="130"/>
    </location>
</feature>
<gene>
    <name evidence="8" type="primary">Trem1</name>
    <name evidence="8" type="ORF">BUCCAP_R11487</name>
</gene>
<keyword evidence="2" id="KW-1015">Disulfide bond</keyword>
<dbReference type="InterPro" id="IPR052314">
    <property type="entry name" value="Immune_rcpt_domain"/>
</dbReference>
<dbReference type="OrthoDB" id="8959642at2759"/>
<dbReference type="PANTHER" id="PTHR16423">
    <property type="entry name" value="TREM-LIKE TRANSCRIPT PROTEIN"/>
    <property type="match status" value="1"/>
</dbReference>
<feature type="transmembrane region" description="Helical" evidence="5">
    <location>
        <begin position="161"/>
        <end position="183"/>
    </location>
</feature>
<dbReference type="GO" id="GO:0038023">
    <property type="term" value="F:signaling receptor activity"/>
    <property type="evidence" value="ECO:0007669"/>
    <property type="project" value="TreeGrafter"/>
</dbReference>